<dbReference type="STRING" id="927083.DB32_004316"/>
<dbReference type="OrthoDB" id="9806179at2"/>
<keyword evidence="1" id="KW-0285">Flavoprotein</keyword>
<dbReference type="PRINTS" id="PR00368">
    <property type="entry name" value="FADPNR"/>
</dbReference>
<feature type="domain" description="FAD/NAD(P)-binding" evidence="3">
    <location>
        <begin position="32"/>
        <end position="170"/>
    </location>
</feature>
<proteinExistence type="predicted"/>
<dbReference type="InterPro" id="IPR023753">
    <property type="entry name" value="FAD/NAD-binding_dom"/>
</dbReference>
<dbReference type="KEGG" id="samy:DB32_004316"/>
<dbReference type="InterPro" id="IPR050097">
    <property type="entry name" value="Ferredoxin-NADP_redctase_2"/>
</dbReference>
<gene>
    <name evidence="4" type="ORF">DB32_004316</name>
</gene>
<evidence type="ECO:0000313" key="4">
    <source>
        <dbReference type="EMBL" id="AKF07167.1"/>
    </source>
</evidence>
<organism evidence="4 5">
    <name type="scientific">Sandaracinus amylolyticus</name>
    <dbReference type="NCBI Taxonomy" id="927083"/>
    <lineage>
        <taxon>Bacteria</taxon>
        <taxon>Pseudomonadati</taxon>
        <taxon>Myxococcota</taxon>
        <taxon>Polyangia</taxon>
        <taxon>Polyangiales</taxon>
        <taxon>Sandaracinaceae</taxon>
        <taxon>Sandaracinus</taxon>
    </lineage>
</organism>
<keyword evidence="5" id="KW-1185">Reference proteome</keyword>
<protein>
    <submittedName>
        <fullName evidence="4">Thioredoxin reductase</fullName>
    </submittedName>
</protein>
<evidence type="ECO:0000256" key="2">
    <source>
        <dbReference type="ARBA" id="ARBA00023002"/>
    </source>
</evidence>
<name>A0A0F6W4G2_9BACT</name>
<accession>A0A0F6W4G2</accession>
<evidence type="ECO:0000256" key="1">
    <source>
        <dbReference type="ARBA" id="ARBA00022630"/>
    </source>
</evidence>
<dbReference type="Gene3D" id="3.50.50.60">
    <property type="entry name" value="FAD/NAD(P)-binding domain"/>
    <property type="match status" value="2"/>
</dbReference>
<keyword evidence="2" id="KW-0560">Oxidoreductase</keyword>
<sequence length="329" mass="34645">MRSMLRAPAHRAMRTARLASPRRTLAAMRTQHDVVIAGAGPAGLSAALVLGRARLRTVVVDGGPARNASAPATHGWLGHDGASPDELRRRGRADLAKYEHVELVDGRVASLARETNGVRVELASGDVLRARRVILATGIVDVLPKIAGLRDVWGRDAFSCAHCHGFEHADATWAVLAVERGVARTVLPLRAWARELVLLLNGRTDVPESELAPLRAAGVRVEPRAVARVVAEDGALRGVELEGGEHVACGALFLHPAARSADVVLYAGLALDERGLVRSDAVGETSMARVHVVGDAAGRRASALTAATDGAQVAMSLVELLTAERFGAP</sequence>
<dbReference type="AlphaFoldDB" id="A0A0F6W4G2"/>
<dbReference type="PANTHER" id="PTHR48105">
    <property type="entry name" value="THIOREDOXIN REDUCTASE 1-RELATED-RELATED"/>
    <property type="match status" value="1"/>
</dbReference>
<dbReference type="GO" id="GO:0016491">
    <property type="term" value="F:oxidoreductase activity"/>
    <property type="evidence" value="ECO:0007669"/>
    <property type="project" value="UniProtKB-KW"/>
</dbReference>
<evidence type="ECO:0000259" key="3">
    <source>
        <dbReference type="Pfam" id="PF07992"/>
    </source>
</evidence>
<dbReference type="EMBL" id="CP011125">
    <property type="protein sequence ID" value="AKF07167.1"/>
    <property type="molecule type" value="Genomic_DNA"/>
</dbReference>
<dbReference type="Proteomes" id="UP000034883">
    <property type="component" value="Chromosome"/>
</dbReference>
<evidence type="ECO:0000313" key="5">
    <source>
        <dbReference type="Proteomes" id="UP000034883"/>
    </source>
</evidence>
<reference evidence="4 5" key="1">
    <citation type="submission" date="2015-03" db="EMBL/GenBank/DDBJ databases">
        <title>Genome assembly of Sandaracinus amylolyticus DSM 53668.</title>
        <authorList>
            <person name="Sharma G."/>
            <person name="Subramanian S."/>
        </authorList>
    </citation>
    <scope>NUCLEOTIDE SEQUENCE [LARGE SCALE GENOMIC DNA]</scope>
    <source>
        <strain evidence="4 5">DSM 53668</strain>
    </source>
</reference>
<dbReference type="InterPro" id="IPR036188">
    <property type="entry name" value="FAD/NAD-bd_sf"/>
</dbReference>
<dbReference type="Pfam" id="PF07992">
    <property type="entry name" value="Pyr_redox_2"/>
    <property type="match status" value="1"/>
</dbReference>
<dbReference type="PRINTS" id="PR00469">
    <property type="entry name" value="PNDRDTASEII"/>
</dbReference>
<dbReference type="SUPFAM" id="SSF51905">
    <property type="entry name" value="FAD/NAD(P)-binding domain"/>
    <property type="match status" value="1"/>
</dbReference>